<gene>
    <name evidence="2" type="ORF">CB4_03679</name>
</gene>
<organism evidence="2 3">
    <name type="scientific">Aneurinibacillus soli</name>
    <dbReference type="NCBI Taxonomy" id="1500254"/>
    <lineage>
        <taxon>Bacteria</taxon>
        <taxon>Bacillati</taxon>
        <taxon>Bacillota</taxon>
        <taxon>Bacilli</taxon>
        <taxon>Bacillales</taxon>
        <taxon>Paenibacillaceae</taxon>
        <taxon>Aneurinibacillus group</taxon>
        <taxon>Aneurinibacillus</taxon>
    </lineage>
</organism>
<dbReference type="RefSeq" id="WP_096467155.1">
    <property type="nucleotide sequence ID" value="NZ_AP017312.1"/>
</dbReference>
<evidence type="ECO:0000313" key="3">
    <source>
        <dbReference type="Proteomes" id="UP000217696"/>
    </source>
</evidence>
<feature type="region of interest" description="Disordered" evidence="1">
    <location>
        <begin position="1"/>
        <end position="60"/>
    </location>
</feature>
<dbReference type="OrthoDB" id="9920937at2"/>
<proteinExistence type="predicted"/>
<accession>A0A0U5BGT5</accession>
<dbReference type="AlphaFoldDB" id="A0A0U5BGT5"/>
<protein>
    <submittedName>
        <fullName evidence="2">Uncharacterized protein</fullName>
    </submittedName>
</protein>
<dbReference type="KEGG" id="asoc:CB4_03679"/>
<dbReference type="Proteomes" id="UP000217696">
    <property type="component" value="Chromosome"/>
</dbReference>
<reference evidence="2 3" key="1">
    <citation type="submission" date="2015-12" db="EMBL/GenBank/DDBJ databases">
        <title>Genome sequence of Aneurinibacillus soli.</title>
        <authorList>
            <person name="Lee J.S."/>
            <person name="Lee K.C."/>
            <person name="Kim K.K."/>
            <person name="Lee B.W."/>
        </authorList>
    </citation>
    <scope>NUCLEOTIDE SEQUENCE [LARGE SCALE GENOMIC DNA]</scope>
    <source>
        <strain evidence="2 3">CB4</strain>
    </source>
</reference>
<sequence length="60" mass="6679">MGERTVRNYPHQDPAYHRHVEDTPYMGDANKPAKPSPSGEAMNASTMENMGDMKLSDGEQ</sequence>
<keyword evidence="3" id="KW-1185">Reference proteome</keyword>
<name>A0A0U5BGT5_9BACL</name>
<dbReference type="EMBL" id="AP017312">
    <property type="protein sequence ID" value="BAU29479.1"/>
    <property type="molecule type" value="Genomic_DNA"/>
</dbReference>
<evidence type="ECO:0000256" key="1">
    <source>
        <dbReference type="SAM" id="MobiDB-lite"/>
    </source>
</evidence>
<evidence type="ECO:0000313" key="2">
    <source>
        <dbReference type="EMBL" id="BAU29479.1"/>
    </source>
</evidence>